<protein>
    <submittedName>
        <fullName evidence="2">Uncharacterized protein</fullName>
    </submittedName>
</protein>
<reference evidence="3" key="1">
    <citation type="submission" date="2008-04" db="EMBL/GenBank/DDBJ databases">
        <title>Draft genome sequence of Providencia stuartii (ATCC 25827).</title>
        <authorList>
            <person name="Sudarsanam P."/>
            <person name="Ley R."/>
            <person name="Guruge J."/>
            <person name="Turnbaugh P.J."/>
            <person name="Mahowald M."/>
            <person name="Liep D."/>
            <person name="Gordon J."/>
        </authorList>
    </citation>
    <scope>NUCLEOTIDE SEQUENCE [LARGE SCALE GENOMIC DNA]</scope>
    <source>
        <strain evidence="3">ATCC 25827</strain>
    </source>
</reference>
<proteinExistence type="predicted"/>
<evidence type="ECO:0000313" key="3">
    <source>
        <dbReference type="Proteomes" id="UP000004506"/>
    </source>
</evidence>
<reference evidence="3" key="2">
    <citation type="submission" date="2008-04" db="EMBL/GenBank/DDBJ databases">
        <title>Draft genome sequence of Providencia stuartii(ATCC 25827).</title>
        <authorList>
            <person name="Sudarsanam P."/>
            <person name="Ley R."/>
            <person name="Guruge J."/>
            <person name="Turnbaugh P.J."/>
            <person name="Mahowald M."/>
            <person name="Liep D."/>
            <person name="Gordon J."/>
        </authorList>
    </citation>
    <scope>NUCLEOTIDE SEQUENCE [LARGE SCALE GENOMIC DNA]</scope>
    <source>
        <strain evidence="3">ATCC 25827</strain>
    </source>
</reference>
<feature type="transmembrane region" description="Helical" evidence="1">
    <location>
        <begin position="6"/>
        <end position="27"/>
    </location>
</feature>
<dbReference type="Proteomes" id="UP000004506">
    <property type="component" value="Unassembled WGS sequence"/>
</dbReference>
<reference evidence="2 3" key="3">
    <citation type="submission" date="2008-05" db="EMBL/GenBank/DDBJ databases">
        <authorList>
            <person name="Fulton L."/>
            <person name="Clifton S."/>
            <person name="Fulton B."/>
            <person name="Xu J."/>
            <person name="Minx P."/>
            <person name="Pepin K.H."/>
            <person name="Johnson M."/>
            <person name="Thiruvilangam P."/>
            <person name="Bhonagiri V."/>
            <person name="Nash W.E."/>
            <person name="Mardis E.R."/>
            <person name="Wilson R.K."/>
        </authorList>
    </citation>
    <scope>NUCLEOTIDE SEQUENCE [LARGE SCALE GENOMIC DNA]</scope>
    <source>
        <strain evidence="2 3">ATCC 25827</strain>
    </source>
</reference>
<keyword evidence="1" id="KW-1133">Transmembrane helix</keyword>
<evidence type="ECO:0000313" key="2">
    <source>
        <dbReference type="EMBL" id="EDU58710.1"/>
    </source>
</evidence>
<keyword evidence="1" id="KW-0472">Membrane</keyword>
<dbReference type="EMBL" id="ABJD02000101">
    <property type="protein sequence ID" value="EDU58710.1"/>
    <property type="molecule type" value="Genomic_DNA"/>
</dbReference>
<dbReference type="RefSeq" id="WP_004918408.1">
    <property type="nucleotide sequence ID" value="NZ_DS607663.1"/>
</dbReference>
<organism evidence="2 3">
    <name type="scientific">Providencia stuartii ATCC 25827</name>
    <dbReference type="NCBI Taxonomy" id="471874"/>
    <lineage>
        <taxon>Bacteria</taxon>
        <taxon>Pseudomonadati</taxon>
        <taxon>Pseudomonadota</taxon>
        <taxon>Gammaproteobacteria</taxon>
        <taxon>Enterobacterales</taxon>
        <taxon>Morganellaceae</taxon>
        <taxon>Providencia</taxon>
    </lineage>
</organism>
<keyword evidence="1" id="KW-0812">Transmembrane</keyword>
<gene>
    <name evidence="2" type="ORF">PROSTU_01887</name>
</gene>
<sequence length="167" mass="19364">MDIWVGLANTALGAFIAIIGQFIMLWISGRIERQKRKAAEHNLVIDIIVELSSFIRSCDRYMSSQIHQRPGEDCSYINVKDTPVFSINKDIDFSLIDISFAVRIRAISVNLIEIKKELSDAQDNYSPYETEEYFRYAKNLYNGIKENAIKLKEDICKKYDEINKELE</sequence>
<evidence type="ECO:0000256" key="1">
    <source>
        <dbReference type="SAM" id="Phobius"/>
    </source>
</evidence>
<dbReference type="AlphaFoldDB" id="A0AA87CSJ5"/>
<accession>A0AA87CSJ5</accession>
<name>A0AA87CSJ5_PROST</name>
<comment type="caution">
    <text evidence="2">The sequence shown here is derived from an EMBL/GenBank/DDBJ whole genome shotgun (WGS) entry which is preliminary data.</text>
</comment>